<sequence length="547" mass="61229">MRIPKSIWPFRLLRQDLQNLRRRYVSDWTVFNQLIVASAVYVFFTNLLPGIIFASDLYVLTGKSWGTIEVVFSTGLCGVIFSLLSIQPLTILGVTGPFSVLAENIYSLCIGSFDIPFLPFMAWSLIHAGWMHYILAIINAHDWTMRYVTTFSTEIFSLLNSIIYFHKAVQELQRAHAALSFAAFLYAIIGAIGTMLVAIFLSTAETWKPLFHSYIRMGLAEYAAAISIIIFIGMPHVGELASLDKQTLQVSSHTFTPSSPDRSVFFVQFWHLPVTWIFAAIIPGFIITILFFFDHEVSSIICTIDRYGTKKPGGFAWDIVLLGTTTALCGILGIPPANGLLPQAPLHSESLLHTEKEEVQVVVGEEEKVEVREVRRVYEQRWSAFLHAGAILIFISPPFQLVLGLTPTSVLAGLFMFMGEQSLSVNPILYRFFYLLTPPSELPELPKAVKNYWGVHVYTIVQIVMTIVIFIVTLTKGAPAFPVIIIALVPIRLVVMNRMWDRETLRFVDAWACRDGTPEDDEDRLAAAPQDDATSAGIQQQVNLAAV</sequence>
<keyword evidence="8" id="KW-1185">Reference proteome</keyword>
<comment type="subcellular location">
    <subcellularLocation>
        <location evidence="1">Membrane</location>
        <topology evidence="1">Multi-pass membrane protein</topology>
    </subcellularLocation>
</comment>
<keyword evidence="2 5" id="KW-0812">Transmembrane</keyword>
<proteinExistence type="predicted"/>
<evidence type="ECO:0000256" key="1">
    <source>
        <dbReference type="ARBA" id="ARBA00004141"/>
    </source>
</evidence>
<feature type="domain" description="Bicarbonate transporter-like transmembrane" evidence="6">
    <location>
        <begin position="10"/>
        <end position="176"/>
    </location>
</feature>
<dbReference type="PANTHER" id="PTHR11453">
    <property type="entry name" value="ANION EXCHANGE PROTEIN"/>
    <property type="match status" value="1"/>
</dbReference>
<feature type="transmembrane region" description="Helical" evidence="5">
    <location>
        <begin position="147"/>
        <end position="165"/>
    </location>
</feature>
<evidence type="ECO:0000256" key="3">
    <source>
        <dbReference type="ARBA" id="ARBA00022989"/>
    </source>
</evidence>
<dbReference type="Proteomes" id="UP001276659">
    <property type="component" value="Unassembled WGS sequence"/>
</dbReference>
<feature type="transmembrane region" description="Helical" evidence="5">
    <location>
        <begin position="453"/>
        <end position="474"/>
    </location>
</feature>
<feature type="transmembrane region" description="Helical" evidence="5">
    <location>
        <begin position="314"/>
        <end position="334"/>
    </location>
</feature>
<dbReference type="PANTHER" id="PTHR11453:SF82">
    <property type="entry name" value="BORON TRANSPORTER 1"/>
    <property type="match status" value="1"/>
</dbReference>
<accession>A0AAD9YYD2</accession>
<feature type="transmembrane region" description="Helical" evidence="5">
    <location>
        <begin position="269"/>
        <end position="293"/>
    </location>
</feature>
<feature type="transmembrane region" description="Helical" evidence="5">
    <location>
        <begin position="481"/>
        <end position="500"/>
    </location>
</feature>
<evidence type="ECO:0000313" key="8">
    <source>
        <dbReference type="Proteomes" id="UP001276659"/>
    </source>
</evidence>
<dbReference type="GO" id="GO:0000324">
    <property type="term" value="C:fungal-type vacuole"/>
    <property type="evidence" value="ECO:0007669"/>
    <property type="project" value="TreeGrafter"/>
</dbReference>
<evidence type="ECO:0000256" key="4">
    <source>
        <dbReference type="ARBA" id="ARBA00023136"/>
    </source>
</evidence>
<feature type="domain" description="Bicarbonate transporter-like transmembrane" evidence="6">
    <location>
        <begin position="182"/>
        <end position="510"/>
    </location>
</feature>
<feature type="transmembrane region" description="Helical" evidence="5">
    <location>
        <begin position="177"/>
        <end position="201"/>
    </location>
</feature>
<dbReference type="GO" id="GO:0005452">
    <property type="term" value="F:solute:inorganic anion antiporter activity"/>
    <property type="evidence" value="ECO:0007669"/>
    <property type="project" value="InterPro"/>
</dbReference>
<dbReference type="GO" id="GO:0005886">
    <property type="term" value="C:plasma membrane"/>
    <property type="evidence" value="ECO:0007669"/>
    <property type="project" value="TreeGrafter"/>
</dbReference>
<feature type="transmembrane region" description="Helical" evidence="5">
    <location>
        <begin position="30"/>
        <end position="53"/>
    </location>
</feature>
<name>A0AAD9YYD2_9LECA</name>
<feature type="transmembrane region" description="Helical" evidence="5">
    <location>
        <begin position="65"/>
        <end position="85"/>
    </location>
</feature>
<reference evidence="7" key="1">
    <citation type="submission" date="2022-11" db="EMBL/GenBank/DDBJ databases">
        <title>Chromosomal genome sequence assembly and mating type (MAT) locus characterization of the leprose asexual lichenized fungus Lepraria neglecta (Nyl.) Erichsen.</title>
        <authorList>
            <person name="Allen J.L."/>
            <person name="Pfeffer B."/>
        </authorList>
    </citation>
    <scope>NUCLEOTIDE SEQUENCE</scope>
    <source>
        <strain evidence="7">Allen 5258</strain>
    </source>
</reference>
<dbReference type="GO" id="GO:0050801">
    <property type="term" value="P:monoatomic ion homeostasis"/>
    <property type="evidence" value="ECO:0007669"/>
    <property type="project" value="TreeGrafter"/>
</dbReference>
<dbReference type="InterPro" id="IPR003020">
    <property type="entry name" value="HCO3_transpt_euk"/>
</dbReference>
<evidence type="ECO:0000256" key="5">
    <source>
        <dbReference type="SAM" id="Phobius"/>
    </source>
</evidence>
<keyword evidence="3 5" id="KW-1133">Transmembrane helix</keyword>
<keyword evidence="4 5" id="KW-0472">Membrane</keyword>
<feature type="transmembrane region" description="Helical" evidence="5">
    <location>
        <begin position="105"/>
        <end position="126"/>
    </location>
</feature>
<evidence type="ECO:0000256" key="2">
    <source>
        <dbReference type="ARBA" id="ARBA00022692"/>
    </source>
</evidence>
<dbReference type="GO" id="GO:0080139">
    <property type="term" value="F:borate efflux transmembrane transporter activity"/>
    <property type="evidence" value="ECO:0007669"/>
    <property type="project" value="TreeGrafter"/>
</dbReference>
<evidence type="ECO:0000313" key="7">
    <source>
        <dbReference type="EMBL" id="KAK3167586.1"/>
    </source>
</evidence>
<comment type="caution">
    <text evidence="7">The sequence shown here is derived from an EMBL/GenBank/DDBJ whole genome shotgun (WGS) entry which is preliminary data.</text>
</comment>
<dbReference type="AlphaFoldDB" id="A0AAD9YYD2"/>
<feature type="transmembrane region" description="Helical" evidence="5">
    <location>
        <begin position="384"/>
        <end position="403"/>
    </location>
</feature>
<dbReference type="InterPro" id="IPR011531">
    <property type="entry name" value="HCO3_transpt-like_TM_dom"/>
</dbReference>
<dbReference type="EMBL" id="JASNWA010000011">
    <property type="protein sequence ID" value="KAK3167586.1"/>
    <property type="molecule type" value="Genomic_DNA"/>
</dbReference>
<organism evidence="7 8">
    <name type="scientific">Lepraria neglecta</name>
    <dbReference type="NCBI Taxonomy" id="209136"/>
    <lineage>
        <taxon>Eukaryota</taxon>
        <taxon>Fungi</taxon>
        <taxon>Dikarya</taxon>
        <taxon>Ascomycota</taxon>
        <taxon>Pezizomycotina</taxon>
        <taxon>Lecanoromycetes</taxon>
        <taxon>OSLEUM clade</taxon>
        <taxon>Lecanoromycetidae</taxon>
        <taxon>Lecanorales</taxon>
        <taxon>Lecanorineae</taxon>
        <taxon>Stereocaulaceae</taxon>
        <taxon>Lepraria</taxon>
    </lineage>
</organism>
<gene>
    <name evidence="7" type="ORF">OEA41_010713</name>
</gene>
<protein>
    <recommendedName>
        <fullName evidence="6">Bicarbonate transporter-like transmembrane domain-containing protein</fullName>
    </recommendedName>
</protein>
<dbReference type="Pfam" id="PF00955">
    <property type="entry name" value="HCO3_cotransp"/>
    <property type="match status" value="2"/>
</dbReference>
<dbReference type="GO" id="GO:0006820">
    <property type="term" value="P:monoatomic anion transport"/>
    <property type="evidence" value="ECO:0007669"/>
    <property type="project" value="InterPro"/>
</dbReference>
<evidence type="ECO:0000259" key="6">
    <source>
        <dbReference type="Pfam" id="PF00955"/>
    </source>
</evidence>